<accession>A0A817AJC4</accession>
<reference evidence="1" key="1">
    <citation type="submission" date="2021-01" db="EMBL/GenBank/DDBJ databases">
        <authorList>
            <consortium name="Genoscope - CEA"/>
            <person name="William W."/>
        </authorList>
    </citation>
    <scope>NUCLEOTIDE SEQUENCE</scope>
</reference>
<dbReference type="Proteomes" id="UP001295469">
    <property type="component" value="Chromosome A04"/>
</dbReference>
<dbReference type="Gramene" id="CDX74549">
    <property type="protein sequence ID" value="CDX74549"/>
    <property type="gene ID" value="GSBRNA2T00114470001"/>
</dbReference>
<name>A0A817AJC4_BRANA</name>
<gene>
    <name evidence="1" type="ORF">DARMORV10_A04P11130.1</name>
</gene>
<organism evidence="1">
    <name type="scientific">Brassica napus</name>
    <name type="common">Rape</name>
    <dbReference type="NCBI Taxonomy" id="3708"/>
    <lineage>
        <taxon>Eukaryota</taxon>
        <taxon>Viridiplantae</taxon>
        <taxon>Streptophyta</taxon>
        <taxon>Embryophyta</taxon>
        <taxon>Tracheophyta</taxon>
        <taxon>Spermatophyta</taxon>
        <taxon>Magnoliopsida</taxon>
        <taxon>eudicotyledons</taxon>
        <taxon>Gunneridae</taxon>
        <taxon>Pentapetalae</taxon>
        <taxon>rosids</taxon>
        <taxon>malvids</taxon>
        <taxon>Brassicales</taxon>
        <taxon>Brassicaceae</taxon>
        <taxon>Brassiceae</taxon>
        <taxon>Brassica</taxon>
    </lineage>
</organism>
<dbReference type="EMBL" id="HG994358">
    <property type="protein sequence ID" value="CAF2271829.1"/>
    <property type="molecule type" value="Genomic_DNA"/>
</dbReference>
<dbReference type="OMA" id="RNKMRDF"/>
<evidence type="ECO:0000313" key="1">
    <source>
        <dbReference type="EMBL" id="CAF2271829.1"/>
    </source>
</evidence>
<dbReference type="AlphaFoldDB" id="A0A817AJC4"/>
<proteinExistence type="predicted"/>
<protein>
    <submittedName>
        <fullName evidence="1">(rape) hypothetical protein</fullName>
    </submittedName>
</protein>
<sequence length="195" mass="21716">MTPCLLLVNVLKTGPIKIKHRYWLTDWTPISPHTDQPDTTENAVDLLCQDFTVPLPLPLLRLRNKMRDFSCASSCSFKITETRHFFLFTNIFRQTKLCSKAPPTKKILSIFQNRVGGSGVNMRSTAKGPYHCSVGADKSFGREGTSLILTSRNVCMPELTPVQINGEVMPGQFQVRPSVDLMCFALLCSGSNMGC</sequence>